<keyword evidence="2" id="KW-1185">Reference proteome</keyword>
<evidence type="ECO:0000313" key="2">
    <source>
        <dbReference type="Proteomes" id="UP000095287"/>
    </source>
</evidence>
<sequence length="67" mass="7311">MFAADGRGRGPPKFTSQKTSVDVIRPLGEQRKNTFPQITFSVHKRGNAHHATNGPVQSKNGPNSEKP</sequence>
<name>A0A1I7YVP3_9BILA</name>
<dbReference type="Proteomes" id="UP000095287">
    <property type="component" value="Unplaced"/>
</dbReference>
<feature type="compositionally biased region" description="Polar residues" evidence="1">
    <location>
        <begin position="54"/>
        <end position="67"/>
    </location>
</feature>
<protein>
    <submittedName>
        <fullName evidence="3">Ovule protein</fullName>
    </submittedName>
</protein>
<feature type="region of interest" description="Disordered" evidence="1">
    <location>
        <begin position="1"/>
        <end position="67"/>
    </location>
</feature>
<dbReference type="AlphaFoldDB" id="A0A1I7YVP3"/>
<proteinExistence type="predicted"/>
<evidence type="ECO:0000256" key="1">
    <source>
        <dbReference type="SAM" id="MobiDB-lite"/>
    </source>
</evidence>
<evidence type="ECO:0000313" key="3">
    <source>
        <dbReference type="WBParaSite" id="L893_g20309.t1"/>
    </source>
</evidence>
<accession>A0A1I7YVP3</accession>
<dbReference type="WBParaSite" id="L893_g20309.t1">
    <property type="protein sequence ID" value="L893_g20309.t1"/>
    <property type="gene ID" value="L893_g20309"/>
</dbReference>
<organism evidence="2 3">
    <name type="scientific">Steinernema glaseri</name>
    <dbReference type="NCBI Taxonomy" id="37863"/>
    <lineage>
        <taxon>Eukaryota</taxon>
        <taxon>Metazoa</taxon>
        <taxon>Ecdysozoa</taxon>
        <taxon>Nematoda</taxon>
        <taxon>Chromadorea</taxon>
        <taxon>Rhabditida</taxon>
        <taxon>Tylenchina</taxon>
        <taxon>Panagrolaimomorpha</taxon>
        <taxon>Strongyloidoidea</taxon>
        <taxon>Steinernematidae</taxon>
        <taxon>Steinernema</taxon>
    </lineage>
</organism>
<reference evidence="3" key="1">
    <citation type="submission" date="2016-11" db="UniProtKB">
        <authorList>
            <consortium name="WormBaseParasite"/>
        </authorList>
    </citation>
    <scope>IDENTIFICATION</scope>
</reference>